<dbReference type="STRING" id="3469.A0A4Y7IW22"/>
<dbReference type="InterPro" id="IPR011009">
    <property type="entry name" value="Kinase-like_dom_sf"/>
</dbReference>
<dbReference type="InterPro" id="IPR050108">
    <property type="entry name" value="CDK"/>
</dbReference>
<keyword evidence="5" id="KW-1185">Reference proteome</keyword>
<dbReference type="GO" id="GO:0008353">
    <property type="term" value="F:RNA polymerase II CTD heptapeptide repeat kinase activity"/>
    <property type="evidence" value="ECO:0007669"/>
    <property type="project" value="TreeGrafter"/>
</dbReference>
<keyword evidence="2" id="KW-0067">ATP-binding</keyword>
<dbReference type="SUPFAM" id="SSF56112">
    <property type="entry name" value="Protein kinase-like (PK-like)"/>
    <property type="match status" value="1"/>
</dbReference>
<organism evidence="4 5">
    <name type="scientific">Papaver somniferum</name>
    <name type="common">Opium poppy</name>
    <dbReference type="NCBI Taxonomy" id="3469"/>
    <lineage>
        <taxon>Eukaryota</taxon>
        <taxon>Viridiplantae</taxon>
        <taxon>Streptophyta</taxon>
        <taxon>Embryophyta</taxon>
        <taxon>Tracheophyta</taxon>
        <taxon>Spermatophyta</taxon>
        <taxon>Magnoliopsida</taxon>
        <taxon>Ranunculales</taxon>
        <taxon>Papaveraceae</taxon>
        <taxon>Papaveroideae</taxon>
        <taxon>Papaver</taxon>
    </lineage>
</organism>
<dbReference type="GO" id="GO:0005524">
    <property type="term" value="F:ATP binding"/>
    <property type="evidence" value="ECO:0007669"/>
    <property type="project" value="UniProtKB-KW"/>
</dbReference>
<keyword evidence="1" id="KW-0547">Nucleotide-binding</keyword>
<dbReference type="InterPro" id="IPR000719">
    <property type="entry name" value="Prot_kinase_dom"/>
</dbReference>
<protein>
    <recommendedName>
        <fullName evidence="3">Protein kinase domain-containing protein</fullName>
    </recommendedName>
</protein>
<accession>A0A4Y7IW22</accession>
<dbReference type="PROSITE" id="PS50011">
    <property type="entry name" value="PROTEIN_KINASE_DOM"/>
    <property type="match status" value="1"/>
</dbReference>
<dbReference type="Proteomes" id="UP000316621">
    <property type="component" value="Chromosome 2"/>
</dbReference>
<dbReference type="EMBL" id="CM010716">
    <property type="protein sequence ID" value="RZC51912.1"/>
    <property type="molecule type" value="Genomic_DNA"/>
</dbReference>
<dbReference type="GO" id="GO:0005634">
    <property type="term" value="C:nucleus"/>
    <property type="evidence" value="ECO:0007669"/>
    <property type="project" value="TreeGrafter"/>
</dbReference>
<proteinExistence type="predicted"/>
<evidence type="ECO:0000256" key="2">
    <source>
        <dbReference type="ARBA" id="ARBA00022840"/>
    </source>
</evidence>
<sequence>MTNIIFFKPVYKDEEIVVEDEEEGKPGPVSIYSRINCFAGCSSLLLDDDKTEVTDQKDSINSNVDTNIDAPFEAEENVSLDVPLGIIQEQVPEWPSWLSPFPMDAIKGWSPRSSNSFEILHKIGQDSSRCQVFKGRDIITGKIVALKKIKLHTWEPEYVEEMAREILVLNRLDSHPNVVKLEGLVLIHGEPLSLYLVFEYMEHSLADLIITHQIKFTESQVKCYMHQLLLGLEYCHSRGVIHGNINAFNLLISNKGILKIAGFGKAASINFPNRNESGMVSEAVPVLYRAPEFSSYHPAYSSAADLWGVGCILAESLATKPIIQTLQVEEHCNPYNKHGRRKNFKGFPPSSLTLLKTLLADNPVARQSASAALANKFFTTSPYACEPSSILQYPPRKTIQEAK</sequence>
<dbReference type="Gramene" id="RZC51912">
    <property type="protein sequence ID" value="RZC51912"/>
    <property type="gene ID" value="C5167_020348"/>
</dbReference>
<dbReference type="AlphaFoldDB" id="A0A4Y7IW22"/>
<dbReference type="Pfam" id="PF00069">
    <property type="entry name" value="Pkinase"/>
    <property type="match status" value="1"/>
</dbReference>
<feature type="domain" description="Protein kinase" evidence="3">
    <location>
        <begin position="117"/>
        <end position="378"/>
    </location>
</feature>
<dbReference type="PANTHER" id="PTHR24056">
    <property type="entry name" value="CELL DIVISION PROTEIN KINASE"/>
    <property type="match status" value="1"/>
</dbReference>
<dbReference type="OrthoDB" id="1873594at2759"/>
<dbReference type="Gene3D" id="3.30.200.20">
    <property type="entry name" value="Phosphorylase Kinase, domain 1"/>
    <property type="match status" value="1"/>
</dbReference>
<evidence type="ECO:0000259" key="3">
    <source>
        <dbReference type="PROSITE" id="PS50011"/>
    </source>
</evidence>
<evidence type="ECO:0000313" key="5">
    <source>
        <dbReference type="Proteomes" id="UP000316621"/>
    </source>
</evidence>
<evidence type="ECO:0000313" key="4">
    <source>
        <dbReference type="EMBL" id="RZC51912.1"/>
    </source>
</evidence>
<dbReference type="GO" id="GO:0000307">
    <property type="term" value="C:cyclin-dependent protein kinase holoenzyme complex"/>
    <property type="evidence" value="ECO:0007669"/>
    <property type="project" value="TreeGrafter"/>
</dbReference>
<reference evidence="4 5" key="1">
    <citation type="journal article" date="2018" name="Science">
        <title>The opium poppy genome and morphinan production.</title>
        <authorList>
            <person name="Guo L."/>
            <person name="Winzer T."/>
            <person name="Yang X."/>
            <person name="Li Y."/>
            <person name="Ning Z."/>
            <person name="He Z."/>
            <person name="Teodor R."/>
            <person name="Lu Y."/>
            <person name="Bowser T.A."/>
            <person name="Graham I.A."/>
            <person name="Ye K."/>
        </authorList>
    </citation>
    <scope>NUCLEOTIDE SEQUENCE [LARGE SCALE GENOMIC DNA]</scope>
    <source>
        <strain evidence="5">cv. HN1</strain>
        <tissue evidence="4">Leaves</tissue>
    </source>
</reference>
<dbReference type="GO" id="GO:0032968">
    <property type="term" value="P:positive regulation of transcription elongation by RNA polymerase II"/>
    <property type="evidence" value="ECO:0007669"/>
    <property type="project" value="TreeGrafter"/>
</dbReference>
<evidence type="ECO:0000256" key="1">
    <source>
        <dbReference type="ARBA" id="ARBA00022741"/>
    </source>
</evidence>
<dbReference type="Gene3D" id="1.10.510.10">
    <property type="entry name" value="Transferase(Phosphotransferase) domain 1"/>
    <property type="match status" value="1"/>
</dbReference>
<dbReference type="PANTHER" id="PTHR24056:SF176">
    <property type="entry name" value="OS01G0367700 PROTEIN"/>
    <property type="match status" value="1"/>
</dbReference>
<gene>
    <name evidence="4" type="ORF">C5167_020348</name>
</gene>
<name>A0A4Y7IW22_PAPSO</name>